<dbReference type="CDD" id="cd03820">
    <property type="entry name" value="GT4_AmsD-like"/>
    <property type="match status" value="1"/>
</dbReference>
<dbReference type="Pfam" id="PF00534">
    <property type="entry name" value="Glycos_transf_1"/>
    <property type="match status" value="1"/>
</dbReference>
<dbReference type="PANTHER" id="PTHR12526:SF627">
    <property type="entry name" value="D-RHAMNOSYLTRANSFERASE WBPZ"/>
    <property type="match status" value="1"/>
</dbReference>
<accession>A0A368T9G1</accession>
<dbReference type="RefSeq" id="WP_114397863.1">
    <property type="nucleotide sequence ID" value="NZ_QEIM01000051.1"/>
</dbReference>
<evidence type="ECO:0000313" key="4">
    <source>
        <dbReference type="Proteomes" id="UP000253318"/>
    </source>
</evidence>
<keyword evidence="1" id="KW-0808">Transferase</keyword>
<evidence type="ECO:0000313" key="3">
    <source>
        <dbReference type="EMBL" id="RCV60893.1"/>
    </source>
</evidence>
<dbReference type="Proteomes" id="UP000253318">
    <property type="component" value="Unassembled WGS sequence"/>
</dbReference>
<dbReference type="GO" id="GO:0016757">
    <property type="term" value="F:glycosyltransferase activity"/>
    <property type="evidence" value="ECO:0007669"/>
    <property type="project" value="InterPro"/>
</dbReference>
<organism evidence="3 4">
    <name type="scientific">Marinitenerispora sediminis</name>
    <dbReference type="NCBI Taxonomy" id="1931232"/>
    <lineage>
        <taxon>Bacteria</taxon>
        <taxon>Bacillati</taxon>
        <taxon>Actinomycetota</taxon>
        <taxon>Actinomycetes</taxon>
        <taxon>Streptosporangiales</taxon>
        <taxon>Nocardiopsidaceae</taxon>
        <taxon>Marinitenerispora</taxon>
    </lineage>
</organism>
<keyword evidence="4" id="KW-1185">Reference proteome</keyword>
<name>A0A368T9G1_9ACTN</name>
<protein>
    <submittedName>
        <fullName evidence="3">Glycosyl hydrolase family 1</fullName>
    </submittedName>
</protein>
<dbReference type="InterPro" id="IPR001296">
    <property type="entry name" value="Glyco_trans_1"/>
</dbReference>
<dbReference type="GO" id="GO:0016787">
    <property type="term" value="F:hydrolase activity"/>
    <property type="evidence" value="ECO:0007669"/>
    <property type="project" value="UniProtKB-KW"/>
</dbReference>
<comment type="caution">
    <text evidence="3">The sequence shown here is derived from an EMBL/GenBank/DDBJ whole genome shotgun (WGS) entry which is preliminary data.</text>
</comment>
<dbReference type="PANTHER" id="PTHR12526">
    <property type="entry name" value="GLYCOSYLTRANSFERASE"/>
    <property type="match status" value="1"/>
</dbReference>
<dbReference type="OrthoDB" id="570545at2"/>
<reference evidence="3 4" key="1">
    <citation type="submission" date="2018-04" db="EMBL/GenBank/DDBJ databases">
        <title>Novel actinobacteria from marine sediment.</title>
        <authorList>
            <person name="Ng Z.Y."/>
            <person name="Tan G.Y.A."/>
        </authorList>
    </citation>
    <scope>NUCLEOTIDE SEQUENCE [LARGE SCALE GENOMIC DNA]</scope>
    <source>
        <strain evidence="3 4">TPS81</strain>
    </source>
</reference>
<evidence type="ECO:0000256" key="1">
    <source>
        <dbReference type="ARBA" id="ARBA00022679"/>
    </source>
</evidence>
<sequence length="396" mass="43899">MKIALIIANAYGMGGTIRTVFNLAGGLVARHEVEVVSLIQHRERPFFTVPDGVALRALAPSREWAARPKQGMMARWRESRPCRGVPTSEAARNGAFNGRTEYELRRYLRETDADVVVGTRPGINMLIAQWAPERLTTIGQEHVHLGNHKPDVRAAVRRLYPRLDGLTVLTEADRTAYQEFLPVADDWLCTMPNALPPGDYPRSTQENPIIAAAGRLSPIKQYPKLLEAFAVVAREHPEWRLRIYGGGGNETELKEHITRLGLHNQATIMGRTKDLTGELAKASILAVSSRTEGFGMTIIEAFSVGVPVVSFDCPHGPREIITSGRDGLLVPDQDVEALAAGLLRLVRDGDERRRMGAEAVRSARRYDLAPVIERWEEFLNGRLAARSRGRLADRAA</sequence>
<dbReference type="AlphaFoldDB" id="A0A368T9G1"/>
<dbReference type="EMBL" id="QEIN01000029">
    <property type="protein sequence ID" value="RCV60893.1"/>
    <property type="molecule type" value="Genomic_DNA"/>
</dbReference>
<keyword evidence="3" id="KW-0378">Hydrolase</keyword>
<feature type="domain" description="Glycosyl transferase family 1" evidence="2">
    <location>
        <begin position="205"/>
        <end position="359"/>
    </location>
</feature>
<dbReference type="Gene3D" id="3.40.50.2000">
    <property type="entry name" value="Glycogen Phosphorylase B"/>
    <property type="match status" value="2"/>
</dbReference>
<gene>
    <name evidence="3" type="ORF">DEF24_05630</name>
</gene>
<evidence type="ECO:0000259" key="2">
    <source>
        <dbReference type="Pfam" id="PF00534"/>
    </source>
</evidence>
<dbReference type="SUPFAM" id="SSF53756">
    <property type="entry name" value="UDP-Glycosyltransferase/glycogen phosphorylase"/>
    <property type="match status" value="1"/>
</dbReference>
<proteinExistence type="predicted"/>